<feature type="transmembrane region" description="Helical" evidence="10">
    <location>
        <begin position="12"/>
        <end position="29"/>
    </location>
</feature>
<sequence length="353" mass="41367">MLDSSEVFSNKYFILNKKLLILIFIWPYQKKHLGIFVNTFIILAIHTMMIPQIIRAVLEWQMEVKNVEILIENFGGLLYFQGTLSKYYSSIYLQKKLQQLFEQITYDWKGMHDDNEKAVLLRSWNIGRNLTIFYMTYMFFACIAFVTLPSVVPLMLDLLLPLNESRQLKLCYFAEYFIDQQKYFVYLFMHTFFGVSFTILIVTAVDSTFVSIVHHALGLYKVLEYRMKNVLHLIENNYQFNSLLAKDELHKYIVDSVKIHKKTIEFSEIVQRIYSDCFFFVTILVLLFLSIVTIQLVMNLNNPPDFMRIGFMMMRCAVPCKLTAGPLLTMDLATSGNILRTAMSYFTVVASFS</sequence>
<keyword evidence="9 10" id="KW-0807">Transducer</keyword>
<evidence type="ECO:0000256" key="6">
    <source>
        <dbReference type="ARBA" id="ARBA00022989"/>
    </source>
</evidence>
<dbReference type="EMBL" id="NNAY01004672">
    <property type="protein sequence ID" value="OXU17576.1"/>
    <property type="molecule type" value="Genomic_DNA"/>
</dbReference>
<gene>
    <name evidence="11" type="ORF">TSAR_002007</name>
</gene>
<evidence type="ECO:0000256" key="8">
    <source>
        <dbReference type="ARBA" id="ARBA00023170"/>
    </source>
</evidence>
<name>A0A232EGU6_9HYME</name>
<feature type="transmembrane region" description="Helical" evidence="10">
    <location>
        <begin position="277"/>
        <end position="298"/>
    </location>
</feature>
<dbReference type="PANTHER" id="PTHR21137:SF35">
    <property type="entry name" value="ODORANT RECEPTOR 19A-RELATED"/>
    <property type="match status" value="1"/>
</dbReference>
<dbReference type="Proteomes" id="UP000215335">
    <property type="component" value="Unassembled WGS sequence"/>
</dbReference>
<dbReference type="GO" id="GO:0005549">
    <property type="term" value="F:odorant binding"/>
    <property type="evidence" value="ECO:0007669"/>
    <property type="project" value="InterPro"/>
</dbReference>
<dbReference type="Pfam" id="PF02949">
    <property type="entry name" value="7tm_6"/>
    <property type="match status" value="1"/>
</dbReference>
<evidence type="ECO:0000256" key="1">
    <source>
        <dbReference type="ARBA" id="ARBA00004651"/>
    </source>
</evidence>
<evidence type="ECO:0000256" key="2">
    <source>
        <dbReference type="ARBA" id="ARBA00022475"/>
    </source>
</evidence>
<comment type="caution">
    <text evidence="11">The sequence shown here is derived from an EMBL/GenBank/DDBJ whole genome shotgun (WGS) entry which is preliminary data.</text>
</comment>
<keyword evidence="2" id="KW-1003">Cell membrane</keyword>
<keyword evidence="6 10" id="KW-1133">Transmembrane helix</keyword>
<keyword evidence="3 10" id="KW-0716">Sensory transduction</keyword>
<feature type="transmembrane region" description="Helical" evidence="10">
    <location>
        <begin position="132"/>
        <end position="156"/>
    </location>
</feature>
<protein>
    <recommendedName>
        <fullName evidence="10">Odorant receptor</fullName>
    </recommendedName>
</protein>
<keyword evidence="7 10" id="KW-0472">Membrane</keyword>
<evidence type="ECO:0000256" key="9">
    <source>
        <dbReference type="ARBA" id="ARBA00023224"/>
    </source>
</evidence>
<dbReference type="PANTHER" id="PTHR21137">
    <property type="entry name" value="ODORANT RECEPTOR"/>
    <property type="match status" value="1"/>
</dbReference>
<keyword evidence="12" id="KW-1185">Reference proteome</keyword>
<keyword evidence="5 10" id="KW-0552">Olfaction</keyword>
<evidence type="ECO:0000313" key="12">
    <source>
        <dbReference type="Proteomes" id="UP000215335"/>
    </source>
</evidence>
<evidence type="ECO:0000256" key="5">
    <source>
        <dbReference type="ARBA" id="ARBA00022725"/>
    </source>
</evidence>
<dbReference type="GO" id="GO:0005886">
    <property type="term" value="C:plasma membrane"/>
    <property type="evidence" value="ECO:0007669"/>
    <property type="project" value="UniProtKB-SubCell"/>
</dbReference>
<dbReference type="AlphaFoldDB" id="A0A232EGU6"/>
<dbReference type="GO" id="GO:0004984">
    <property type="term" value="F:olfactory receptor activity"/>
    <property type="evidence" value="ECO:0007669"/>
    <property type="project" value="InterPro"/>
</dbReference>
<proteinExistence type="inferred from homology"/>
<dbReference type="InterPro" id="IPR004117">
    <property type="entry name" value="7tm6_olfct_rcpt"/>
</dbReference>
<reference evidence="11 12" key="1">
    <citation type="journal article" date="2017" name="Curr. Biol.">
        <title>The Evolution of Venom by Co-option of Single-Copy Genes.</title>
        <authorList>
            <person name="Martinson E.O."/>
            <person name="Mrinalini"/>
            <person name="Kelkar Y.D."/>
            <person name="Chang C.H."/>
            <person name="Werren J.H."/>
        </authorList>
    </citation>
    <scope>NUCLEOTIDE SEQUENCE [LARGE SCALE GENOMIC DNA]</scope>
    <source>
        <strain evidence="11 12">Alberta</strain>
        <tissue evidence="11">Whole body</tissue>
    </source>
</reference>
<dbReference type="GO" id="GO:0007165">
    <property type="term" value="P:signal transduction"/>
    <property type="evidence" value="ECO:0007669"/>
    <property type="project" value="UniProtKB-KW"/>
</dbReference>
<comment type="similarity">
    <text evidence="10">Belongs to the insect chemoreceptor superfamily. Heteromeric odorant receptor channel (TC 1.A.69) family.</text>
</comment>
<evidence type="ECO:0000256" key="3">
    <source>
        <dbReference type="ARBA" id="ARBA00022606"/>
    </source>
</evidence>
<evidence type="ECO:0000256" key="10">
    <source>
        <dbReference type="RuleBase" id="RU351113"/>
    </source>
</evidence>
<evidence type="ECO:0000256" key="7">
    <source>
        <dbReference type="ARBA" id="ARBA00023136"/>
    </source>
</evidence>
<accession>A0A232EGU6</accession>
<feature type="transmembrane region" description="Helical" evidence="10">
    <location>
        <begin position="183"/>
        <end position="205"/>
    </location>
</feature>
<organism evidence="11 12">
    <name type="scientific">Trichomalopsis sarcophagae</name>
    <dbReference type="NCBI Taxonomy" id="543379"/>
    <lineage>
        <taxon>Eukaryota</taxon>
        <taxon>Metazoa</taxon>
        <taxon>Ecdysozoa</taxon>
        <taxon>Arthropoda</taxon>
        <taxon>Hexapoda</taxon>
        <taxon>Insecta</taxon>
        <taxon>Pterygota</taxon>
        <taxon>Neoptera</taxon>
        <taxon>Endopterygota</taxon>
        <taxon>Hymenoptera</taxon>
        <taxon>Apocrita</taxon>
        <taxon>Proctotrupomorpha</taxon>
        <taxon>Chalcidoidea</taxon>
        <taxon>Pteromalidae</taxon>
        <taxon>Pteromalinae</taxon>
        <taxon>Trichomalopsis</taxon>
    </lineage>
</organism>
<keyword evidence="8 10" id="KW-0675">Receptor</keyword>
<evidence type="ECO:0000256" key="4">
    <source>
        <dbReference type="ARBA" id="ARBA00022692"/>
    </source>
</evidence>
<evidence type="ECO:0000313" key="11">
    <source>
        <dbReference type="EMBL" id="OXU17576.1"/>
    </source>
</evidence>
<feature type="transmembrane region" description="Helical" evidence="10">
    <location>
        <begin position="35"/>
        <end position="58"/>
    </location>
</feature>
<comment type="caution">
    <text evidence="10">Lacks conserved residue(s) required for the propagation of feature annotation.</text>
</comment>
<keyword evidence="4 10" id="KW-0812">Transmembrane</keyword>
<comment type="subcellular location">
    <subcellularLocation>
        <location evidence="1 10">Cell membrane</location>
        <topology evidence="1 10">Multi-pass membrane protein</topology>
    </subcellularLocation>
</comment>